<dbReference type="PANTHER" id="PTHR11690">
    <property type="entry name" value="AMILORIDE-SENSITIVE SODIUM CHANNEL-RELATED"/>
    <property type="match status" value="1"/>
</dbReference>
<evidence type="ECO:0000256" key="12">
    <source>
        <dbReference type="RuleBase" id="RU000679"/>
    </source>
</evidence>
<sequence>MDKIFCCSCLKRSLLRTKHYFDNSGIHGLHYITEPKRHFTERLFWCAVCTLASLATFNTLIITWYNFQHNAVNFGVTTAYLEWNTTFPSISVCENEAPDKIFDSGSSLYGEDRNMNIDFFVRDVAFFDGTCNSCSVHCGITVNCSENLDGIVSGVRATCDDYIDDCSWNGVPFNCCLHFLPLKTEIGVCYSLNSVHTKSAEGVEKLELISNQQTGPGRLEFSVFEATKLFIHSKDDVPSLNHPQEEKIILNWGVSLDMVVHVTEIENDPNLEEVSVVQRNCRFPEENILRTYDYYSYSACVVDCRTSLGIKLCNCTHHFMPKIPGIKTCGIAGLACLTQHSEILRTLKPKGSAKPGLDCDCMSSCTEPEYTVVSKNSPQDDKIEGTRISIAMDALPAHRFKRNVVRTKLDLVVSMGGTIGLFLGMSLLSFVEWFYFMFVRKWTHCEESAETKLGKSVIFRPTPAVGLRNDDFLPFIR</sequence>
<comment type="similarity">
    <text evidence="2 12">Belongs to the amiloride-sensitive sodium channel (TC 1.A.6) family.</text>
</comment>
<feature type="transmembrane region" description="Helical" evidence="13">
    <location>
        <begin position="411"/>
        <end position="436"/>
    </location>
</feature>
<organism evidence="14 15">
    <name type="scientific">Nesidiocoris tenuis</name>
    <dbReference type="NCBI Taxonomy" id="355587"/>
    <lineage>
        <taxon>Eukaryota</taxon>
        <taxon>Metazoa</taxon>
        <taxon>Ecdysozoa</taxon>
        <taxon>Arthropoda</taxon>
        <taxon>Hexapoda</taxon>
        <taxon>Insecta</taxon>
        <taxon>Pterygota</taxon>
        <taxon>Neoptera</taxon>
        <taxon>Paraneoptera</taxon>
        <taxon>Hemiptera</taxon>
        <taxon>Heteroptera</taxon>
        <taxon>Panheteroptera</taxon>
        <taxon>Cimicomorpha</taxon>
        <taxon>Miridae</taxon>
        <taxon>Dicyphina</taxon>
        <taxon>Nesidiocoris</taxon>
    </lineage>
</organism>
<accession>A0ABN7BAB3</accession>
<evidence type="ECO:0000256" key="3">
    <source>
        <dbReference type="ARBA" id="ARBA00022448"/>
    </source>
</evidence>
<dbReference type="PANTHER" id="PTHR11690:SF184">
    <property type="entry name" value="PICKPOCKET 31"/>
    <property type="match status" value="1"/>
</dbReference>
<evidence type="ECO:0000256" key="2">
    <source>
        <dbReference type="ARBA" id="ARBA00007193"/>
    </source>
</evidence>
<name>A0ABN7BAB3_9HEMI</name>
<evidence type="ECO:0000256" key="8">
    <source>
        <dbReference type="ARBA" id="ARBA00023065"/>
    </source>
</evidence>
<evidence type="ECO:0000256" key="11">
    <source>
        <dbReference type="ARBA" id="ARBA00023303"/>
    </source>
</evidence>
<keyword evidence="3 12" id="KW-0813">Transport</keyword>
<dbReference type="Pfam" id="PF00858">
    <property type="entry name" value="ASC"/>
    <property type="match status" value="1"/>
</dbReference>
<evidence type="ECO:0000256" key="13">
    <source>
        <dbReference type="SAM" id="Phobius"/>
    </source>
</evidence>
<keyword evidence="4 12" id="KW-0894">Sodium channel</keyword>
<evidence type="ECO:0000256" key="6">
    <source>
        <dbReference type="ARBA" id="ARBA00022989"/>
    </source>
</evidence>
<evidence type="ECO:0000256" key="1">
    <source>
        <dbReference type="ARBA" id="ARBA00004141"/>
    </source>
</evidence>
<evidence type="ECO:0000256" key="9">
    <source>
        <dbReference type="ARBA" id="ARBA00023136"/>
    </source>
</evidence>
<keyword evidence="6 13" id="KW-1133">Transmembrane helix</keyword>
<keyword evidence="15" id="KW-1185">Reference proteome</keyword>
<dbReference type="InterPro" id="IPR001873">
    <property type="entry name" value="ENaC"/>
</dbReference>
<keyword evidence="10 12" id="KW-0739">Sodium transport</keyword>
<proteinExistence type="inferred from homology"/>
<evidence type="ECO:0000313" key="15">
    <source>
        <dbReference type="Proteomes" id="UP001307889"/>
    </source>
</evidence>
<evidence type="ECO:0000256" key="5">
    <source>
        <dbReference type="ARBA" id="ARBA00022692"/>
    </source>
</evidence>
<protein>
    <submittedName>
        <fullName evidence="14">Amiloride-sensitive sodium channel</fullName>
    </submittedName>
</protein>
<evidence type="ECO:0000313" key="14">
    <source>
        <dbReference type="EMBL" id="BET00141.1"/>
    </source>
</evidence>
<keyword evidence="8 12" id="KW-0406">Ion transport</keyword>
<evidence type="ECO:0000256" key="7">
    <source>
        <dbReference type="ARBA" id="ARBA00023053"/>
    </source>
</evidence>
<evidence type="ECO:0000256" key="10">
    <source>
        <dbReference type="ARBA" id="ARBA00023201"/>
    </source>
</evidence>
<keyword evidence="5 12" id="KW-0812">Transmembrane</keyword>
<evidence type="ECO:0000256" key="4">
    <source>
        <dbReference type="ARBA" id="ARBA00022461"/>
    </source>
</evidence>
<dbReference type="EMBL" id="AP028919">
    <property type="protein sequence ID" value="BET00141.1"/>
    <property type="molecule type" value="Genomic_DNA"/>
</dbReference>
<gene>
    <name evidence="14" type="ORF">NTJ_12957</name>
</gene>
<dbReference type="Gene3D" id="1.10.287.770">
    <property type="entry name" value="YojJ-like"/>
    <property type="match status" value="1"/>
</dbReference>
<keyword evidence="11 12" id="KW-0407">Ion channel</keyword>
<keyword evidence="9 13" id="KW-0472">Membrane</keyword>
<dbReference type="Gene3D" id="2.60.470.10">
    <property type="entry name" value="Acid-sensing ion channels like domains"/>
    <property type="match status" value="1"/>
</dbReference>
<comment type="subcellular location">
    <subcellularLocation>
        <location evidence="1">Membrane</location>
        <topology evidence="1">Multi-pass membrane protein</topology>
    </subcellularLocation>
</comment>
<reference evidence="14 15" key="1">
    <citation type="submission" date="2023-09" db="EMBL/GenBank/DDBJ databases">
        <title>Nesidiocoris tenuis whole genome shotgun sequence.</title>
        <authorList>
            <person name="Shibata T."/>
            <person name="Shimoda M."/>
            <person name="Kobayashi T."/>
            <person name="Uehara T."/>
        </authorList>
    </citation>
    <scope>NUCLEOTIDE SEQUENCE [LARGE SCALE GENOMIC DNA]</scope>
    <source>
        <strain evidence="14 15">Japan</strain>
    </source>
</reference>
<dbReference type="GO" id="GO:0034220">
    <property type="term" value="P:monoatomic ion transmembrane transport"/>
    <property type="evidence" value="ECO:0007669"/>
    <property type="project" value="UniProtKB-KW"/>
</dbReference>
<keyword evidence="7" id="KW-0915">Sodium</keyword>
<dbReference type="Proteomes" id="UP001307889">
    <property type="component" value="Chromosome 11"/>
</dbReference>
<feature type="transmembrane region" description="Helical" evidence="13">
    <location>
        <begin position="43"/>
        <end position="65"/>
    </location>
</feature>